<evidence type="ECO:0000256" key="7">
    <source>
        <dbReference type="SAM" id="Phobius"/>
    </source>
</evidence>
<dbReference type="GO" id="GO:0016020">
    <property type="term" value="C:membrane"/>
    <property type="evidence" value="ECO:0007669"/>
    <property type="project" value="UniProtKB-SubCell"/>
</dbReference>
<name>A0A4Z1JEG2_9HELO</name>
<proteinExistence type="inferred from homology"/>
<reference evidence="8 9" key="1">
    <citation type="submission" date="2017-12" db="EMBL/GenBank/DDBJ databases">
        <title>Comparative genomics of Botrytis spp.</title>
        <authorList>
            <person name="Valero-Jimenez C.A."/>
            <person name="Tapia P."/>
            <person name="Veloso J."/>
            <person name="Silva-Moreno E."/>
            <person name="Staats M."/>
            <person name="Valdes J.H."/>
            <person name="Van Kan J.A.L."/>
        </authorList>
    </citation>
    <scope>NUCLEOTIDE SEQUENCE [LARGE SCALE GENOMIC DNA]</scope>
    <source>
        <strain evidence="8 9">Be9601</strain>
    </source>
</reference>
<evidence type="ECO:0000313" key="8">
    <source>
        <dbReference type="EMBL" id="TGO72085.1"/>
    </source>
</evidence>
<feature type="transmembrane region" description="Helical" evidence="7">
    <location>
        <begin position="34"/>
        <end position="53"/>
    </location>
</feature>
<dbReference type="Proteomes" id="UP000297229">
    <property type="component" value="Unassembled WGS sequence"/>
</dbReference>
<feature type="region of interest" description="Disordered" evidence="6">
    <location>
        <begin position="120"/>
        <end position="175"/>
    </location>
</feature>
<feature type="region of interest" description="Disordered" evidence="6">
    <location>
        <begin position="85"/>
        <end position="108"/>
    </location>
</feature>
<dbReference type="PROSITE" id="PS01309">
    <property type="entry name" value="UPF0057"/>
    <property type="match status" value="1"/>
</dbReference>
<keyword evidence="4 7" id="KW-1133">Transmembrane helix</keyword>
<evidence type="ECO:0000256" key="4">
    <source>
        <dbReference type="ARBA" id="ARBA00022989"/>
    </source>
</evidence>
<protein>
    <recommendedName>
        <fullName evidence="10">Stress response RCI peptide</fullName>
    </recommendedName>
</protein>
<dbReference type="STRING" id="278938.A0A4Z1JEG2"/>
<dbReference type="AlphaFoldDB" id="A0A4Z1JEG2"/>
<evidence type="ECO:0008006" key="10">
    <source>
        <dbReference type="Google" id="ProtNLM"/>
    </source>
</evidence>
<accession>A0A4Z1JEG2</accession>
<keyword evidence="3 7" id="KW-0812">Transmembrane</keyword>
<evidence type="ECO:0000256" key="2">
    <source>
        <dbReference type="ARBA" id="ARBA00009530"/>
    </source>
</evidence>
<evidence type="ECO:0000256" key="3">
    <source>
        <dbReference type="ARBA" id="ARBA00022692"/>
    </source>
</evidence>
<evidence type="ECO:0000256" key="1">
    <source>
        <dbReference type="ARBA" id="ARBA00004370"/>
    </source>
</evidence>
<dbReference type="PANTHER" id="PTHR21659:SF57">
    <property type="entry name" value="PLASMA MEMBRANE PROTEOLIPID 31"/>
    <property type="match status" value="1"/>
</dbReference>
<dbReference type="EMBL" id="PQXM01000492">
    <property type="protein sequence ID" value="TGO72085.1"/>
    <property type="molecule type" value="Genomic_DNA"/>
</dbReference>
<dbReference type="PANTHER" id="PTHR21659">
    <property type="entry name" value="HYDROPHOBIC PROTEIN RCI2 LOW TEMPERATURE AND SALT RESPONSIVE PROTEIN LTI6 -RELATED"/>
    <property type="match status" value="1"/>
</dbReference>
<evidence type="ECO:0000313" key="9">
    <source>
        <dbReference type="Proteomes" id="UP000297229"/>
    </source>
</evidence>
<evidence type="ECO:0000256" key="6">
    <source>
        <dbReference type="SAM" id="MobiDB-lite"/>
    </source>
</evidence>
<comment type="similarity">
    <text evidence="2">Belongs to the UPF0057 (PMP3) family.</text>
</comment>
<feature type="transmembrane region" description="Helical" evidence="7">
    <location>
        <begin position="6"/>
        <end position="22"/>
    </location>
</feature>
<comment type="caution">
    <text evidence="8">The sequence shown here is derived from an EMBL/GenBank/DDBJ whole genome shotgun (WGS) entry which is preliminary data.</text>
</comment>
<keyword evidence="5 7" id="KW-0472">Membrane</keyword>
<gene>
    <name evidence="8" type="ORF">BELL_0494g00020</name>
</gene>
<comment type="subcellular location">
    <subcellularLocation>
        <location evidence="1">Membrane</location>
    </subcellularLocation>
</comment>
<organism evidence="8 9">
    <name type="scientific">Botrytis elliptica</name>
    <dbReference type="NCBI Taxonomy" id="278938"/>
    <lineage>
        <taxon>Eukaryota</taxon>
        <taxon>Fungi</taxon>
        <taxon>Dikarya</taxon>
        <taxon>Ascomycota</taxon>
        <taxon>Pezizomycotina</taxon>
        <taxon>Leotiomycetes</taxon>
        <taxon>Helotiales</taxon>
        <taxon>Sclerotiniaceae</taxon>
        <taxon>Botrytis</taxon>
    </lineage>
</organism>
<dbReference type="Pfam" id="PF01679">
    <property type="entry name" value="Pmp3"/>
    <property type="match status" value="1"/>
</dbReference>
<evidence type="ECO:0000256" key="5">
    <source>
        <dbReference type="ARBA" id="ARBA00023136"/>
    </source>
</evidence>
<dbReference type="InterPro" id="IPR000612">
    <property type="entry name" value="PMP3"/>
</dbReference>
<feature type="compositionally biased region" description="Polar residues" evidence="6">
    <location>
        <begin position="93"/>
        <end position="104"/>
    </location>
</feature>
<feature type="compositionally biased region" description="Basic and acidic residues" evidence="6">
    <location>
        <begin position="149"/>
        <end position="175"/>
    </location>
</feature>
<sequence>MCSSDIFLGLIAILFPPLAVWVKRGLCSADSLINILLCMLGFLPGLLHAWYIIAKFPDQDAHYDAIPDSENARVTYVVVQGPNGRAQRVPKKSNGSQRQQQGYGTNAPMEAPTVQQQQNGTWTNAGEGQGQGGEGSSGGAVPPTYAEAVRGDHKVQSRDQREVDEWRAGKWDTVI</sequence>
<feature type="compositionally biased region" description="Gly residues" evidence="6">
    <location>
        <begin position="127"/>
        <end position="138"/>
    </location>
</feature>
<dbReference type="OrthoDB" id="2802411at2759"/>
<keyword evidence="9" id="KW-1185">Reference proteome</keyword>